<keyword evidence="9" id="KW-1185">Reference proteome</keyword>
<feature type="transmembrane region" description="Helical" evidence="6">
    <location>
        <begin position="152"/>
        <end position="173"/>
    </location>
</feature>
<dbReference type="STRING" id="1184609.KILIM_001_00370"/>
<evidence type="ECO:0000256" key="5">
    <source>
        <dbReference type="SAM" id="MobiDB-lite"/>
    </source>
</evidence>
<dbReference type="PANTHER" id="PTHR37422:SF13">
    <property type="entry name" value="LIPOPOLYSACCHARIDE BIOSYNTHESIS PROTEIN PA4999-RELATED"/>
    <property type="match status" value="1"/>
</dbReference>
<evidence type="ECO:0000256" key="3">
    <source>
        <dbReference type="ARBA" id="ARBA00022989"/>
    </source>
</evidence>
<feature type="region of interest" description="Disordered" evidence="5">
    <location>
        <begin position="1"/>
        <end position="29"/>
    </location>
</feature>
<comment type="subcellular location">
    <subcellularLocation>
        <location evidence="1">Membrane</location>
        <topology evidence="1">Multi-pass membrane protein</topology>
    </subcellularLocation>
</comment>
<evidence type="ECO:0000256" key="1">
    <source>
        <dbReference type="ARBA" id="ARBA00004141"/>
    </source>
</evidence>
<dbReference type="Proteomes" id="UP000008366">
    <property type="component" value="Unassembled WGS sequence"/>
</dbReference>
<comment type="caution">
    <text evidence="8">The sequence shown here is derived from an EMBL/GenBank/DDBJ whole genome shotgun (WGS) entry which is preliminary data.</text>
</comment>
<feature type="transmembrane region" description="Helical" evidence="6">
    <location>
        <begin position="340"/>
        <end position="365"/>
    </location>
</feature>
<feature type="transmembrane region" description="Helical" evidence="6">
    <location>
        <begin position="185"/>
        <end position="205"/>
    </location>
</feature>
<dbReference type="Pfam" id="PF04932">
    <property type="entry name" value="Wzy_C"/>
    <property type="match status" value="1"/>
</dbReference>
<dbReference type="AlphaFoldDB" id="K6W4F2"/>
<feature type="transmembrane region" description="Helical" evidence="6">
    <location>
        <begin position="217"/>
        <end position="244"/>
    </location>
</feature>
<dbReference type="EMBL" id="BAHD01000001">
    <property type="protein sequence ID" value="GAB94035.1"/>
    <property type="molecule type" value="Genomic_DNA"/>
</dbReference>
<evidence type="ECO:0000313" key="8">
    <source>
        <dbReference type="EMBL" id="GAB94035.1"/>
    </source>
</evidence>
<feature type="transmembrane region" description="Helical" evidence="6">
    <location>
        <begin position="95"/>
        <end position="115"/>
    </location>
</feature>
<organism evidence="8 9">
    <name type="scientific">Kineosphaera limosa NBRC 100340</name>
    <dbReference type="NCBI Taxonomy" id="1184609"/>
    <lineage>
        <taxon>Bacteria</taxon>
        <taxon>Bacillati</taxon>
        <taxon>Actinomycetota</taxon>
        <taxon>Actinomycetes</taxon>
        <taxon>Micrococcales</taxon>
        <taxon>Dermatophilaceae</taxon>
        <taxon>Kineosphaera</taxon>
    </lineage>
</organism>
<dbReference type="RefSeq" id="WP_006590568.1">
    <property type="nucleotide sequence ID" value="NZ_BAHD01000001.1"/>
</dbReference>
<feature type="transmembrane region" description="Helical" evidence="6">
    <location>
        <begin position="33"/>
        <end position="54"/>
    </location>
</feature>
<gene>
    <name evidence="8" type="ORF">KILIM_001_00370</name>
</gene>
<evidence type="ECO:0000259" key="7">
    <source>
        <dbReference type="Pfam" id="PF04932"/>
    </source>
</evidence>
<dbReference type="InterPro" id="IPR007016">
    <property type="entry name" value="O-antigen_ligase-rel_domated"/>
</dbReference>
<keyword evidence="3 6" id="KW-1133">Transmembrane helix</keyword>
<feature type="transmembrane region" description="Helical" evidence="6">
    <location>
        <begin position="250"/>
        <end position="270"/>
    </location>
</feature>
<proteinExistence type="predicted"/>
<reference evidence="8 9" key="1">
    <citation type="submission" date="2012-08" db="EMBL/GenBank/DDBJ databases">
        <title>Whole genome shotgun sequence of Kineosphaera limosa NBRC 100340.</title>
        <authorList>
            <person name="Yoshida I."/>
            <person name="Isaki S."/>
            <person name="Hosoyama A."/>
            <person name="Tsuchikane K."/>
            <person name="Katsumata H."/>
            <person name="Ando Y."/>
            <person name="Ohji S."/>
            <person name="Hamada M."/>
            <person name="Tamura T."/>
            <person name="Yamazoe A."/>
            <person name="Yamazaki S."/>
            <person name="Fujita N."/>
        </authorList>
    </citation>
    <scope>NUCLEOTIDE SEQUENCE [LARGE SCALE GENOMIC DNA]</scope>
    <source>
        <strain evidence="8 9">NBRC 100340</strain>
    </source>
</reference>
<feature type="transmembrane region" description="Helical" evidence="6">
    <location>
        <begin position="66"/>
        <end position="83"/>
    </location>
</feature>
<dbReference type="GO" id="GO:0016020">
    <property type="term" value="C:membrane"/>
    <property type="evidence" value="ECO:0007669"/>
    <property type="project" value="UniProtKB-SubCell"/>
</dbReference>
<accession>K6W4F2</accession>
<dbReference type="InterPro" id="IPR051533">
    <property type="entry name" value="WaaL-like"/>
</dbReference>
<keyword evidence="4 6" id="KW-0472">Membrane</keyword>
<keyword evidence="2 6" id="KW-0812">Transmembrane</keyword>
<evidence type="ECO:0000256" key="6">
    <source>
        <dbReference type="SAM" id="Phobius"/>
    </source>
</evidence>
<evidence type="ECO:0000256" key="2">
    <source>
        <dbReference type="ARBA" id="ARBA00022692"/>
    </source>
</evidence>
<dbReference type="PANTHER" id="PTHR37422">
    <property type="entry name" value="TEICHURONIC ACID BIOSYNTHESIS PROTEIN TUAE"/>
    <property type="match status" value="1"/>
</dbReference>
<sequence length="428" mass="44848">MPTPVDGAPGSSTVDKVAAPGTDASGEPDQDRFAAPHLALTLLLLVIGVVPWRAKAYFDGSGDPVVFAKAAVILAALCIALAPRDTAVQLRRHPVAAAPLLFAGLYLLITCLGAFTAGGIVATGVVAARVALVVATLTLLASRYGIERVAAWLYRVLLAVVVVSVVTGLPSLASGRLHGGLPPLHANEIALLAGLCLVWIWARFVRGEELARHYPSAAALLGILLLTGSRTGLIAVVLALVVMLTRLTRLSYSALGVGLAAIPIVTYLLLSTDAAESTLSRGGSEEVGTLSNRTIAWSAAIHGVNSWHSALLGSGLATKKIPVPGQWWNTQILDSSWVSALVQAGIFGFATVLIWFVVTLVAALWHRGPLATVWIGWMSLLAVRGVLESGLFDATTSFIAFFVASLGCWRFTRDAEGDPATVQPQIRP</sequence>
<feature type="domain" description="O-antigen ligase-related" evidence="7">
    <location>
        <begin position="217"/>
        <end position="352"/>
    </location>
</feature>
<evidence type="ECO:0000256" key="4">
    <source>
        <dbReference type="ARBA" id="ARBA00023136"/>
    </source>
</evidence>
<name>K6W4F2_9MICO</name>
<evidence type="ECO:0000313" key="9">
    <source>
        <dbReference type="Proteomes" id="UP000008366"/>
    </source>
</evidence>
<protein>
    <recommendedName>
        <fullName evidence="7">O-antigen ligase-related domain-containing protein</fullName>
    </recommendedName>
</protein>